<dbReference type="EMBL" id="JAQQAF010000003">
    <property type="protein sequence ID" value="KAJ8500050.1"/>
    <property type="molecule type" value="Genomic_DNA"/>
</dbReference>
<sequence>MRAVTGTVVSSKRISLSKASAVLSRFTANQNAARPEVAAYVRRTSAAFDELVRFHREIRAARKGSDIEKPIAKEGEAEEELEKNKSRKRSRDEPEFVSDGTLRVGGYKEVEDGGRDRRGGGVGSDGEGEKKKRRKKADEERGYIAIKDEKVPVSNGNLVEPGRDYGDGAELREDGKRRKKKMKVDVGETSSPGRKVQQEPELEEERHQHRKKKEKGNRIWDQQEEIPAGIGTWTLSSESMHPELQAWSGDRLGSIIRNSTNLGNIMVR</sequence>
<evidence type="ECO:0000313" key="3">
    <source>
        <dbReference type="Proteomes" id="UP001222027"/>
    </source>
</evidence>
<accession>A0AAV8PUX5</accession>
<feature type="region of interest" description="Disordered" evidence="1">
    <location>
        <begin position="65"/>
        <end position="225"/>
    </location>
</feature>
<dbReference type="AlphaFoldDB" id="A0AAV8PUX5"/>
<keyword evidence="3" id="KW-1185">Reference proteome</keyword>
<gene>
    <name evidence="2" type="ORF">OPV22_010602</name>
</gene>
<feature type="compositionally biased region" description="Basic and acidic residues" evidence="1">
    <location>
        <begin position="136"/>
        <end position="151"/>
    </location>
</feature>
<organism evidence="2 3">
    <name type="scientific">Ensete ventricosum</name>
    <name type="common">Abyssinian banana</name>
    <name type="synonym">Musa ensete</name>
    <dbReference type="NCBI Taxonomy" id="4639"/>
    <lineage>
        <taxon>Eukaryota</taxon>
        <taxon>Viridiplantae</taxon>
        <taxon>Streptophyta</taxon>
        <taxon>Embryophyta</taxon>
        <taxon>Tracheophyta</taxon>
        <taxon>Spermatophyta</taxon>
        <taxon>Magnoliopsida</taxon>
        <taxon>Liliopsida</taxon>
        <taxon>Zingiberales</taxon>
        <taxon>Musaceae</taxon>
        <taxon>Ensete</taxon>
    </lineage>
</organism>
<dbReference type="PANTHER" id="PTHR48227:SF1">
    <property type="entry name" value="DNA LIGASE 1-LIKE"/>
    <property type="match status" value="1"/>
</dbReference>
<proteinExistence type="predicted"/>
<comment type="caution">
    <text evidence="2">The sequence shown here is derived from an EMBL/GenBank/DDBJ whole genome shotgun (WGS) entry which is preliminary data.</text>
</comment>
<name>A0AAV8PUX5_ENSVE</name>
<feature type="compositionally biased region" description="Basic and acidic residues" evidence="1">
    <location>
        <begin position="106"/>
        <end position="119"/>
    </location>
</feature>
<dbReference type="PANTHER" id="PTHR48227">
    <property type="entry name" value="DNA TOPOISOMERASE 1-LIKE"/>
    <property type="match status" value="1"/>
</dbReference>
<reference evidence="2 3" key="1">
    <citation type="submission" date="2022-12" db="EMBL/GenBank/DDBJ databases">
        <title>Chromosome-scale assembly of the Ensete ventricosum genome.</title>
        <authorList>
            <person name="Dussert Y."/>
            <person name="Stocks J."/>
            <person name="Wendawek A."/>
            <person name="Woldeyes F."/>
            <person name="Nichols R.A."/>
            <person name="Borrell J.S."/>
        </authorList>
    </citation>
    <scope>NUCLEOTIDE SEQUENCE [LARGE SCALE GENOMIC DNA]</scope>
    <source>
        <strain evidence="3">cv. Maze</strain>
        <tissue evidence="2">Seeds</tissue>
    </source>
</reference>
<dbReference type="Proteomes" id="UP001222027">
    <property type="component" value="Unassembled WGS sequence"/>
</dbReference>
<protein>
    <submittedName>
        <fullName evidence="2">Uncharacterized protein</fullName>
    </submittedName>
</protein>
<feature type="compositionally biased region" description="Basic and acidic residues" evidence="1">
    <location>
        <begin position="65"/>
        <end position="75"/>
    </location>
</feature>
<feature type="compositionally biased region" description="Basic and acidic residues" evidence="1">
    <location>
        <begin position="161"/>
        <end position="176"/>
    </location>
</feature>
<evidence type="ECO:0000256" key="1">
    <source>
        <dbReference type="SAM" id="MobiDB-lite"/>
    </source>
</evidence>
<evidence type="ECO:0000313" key="2">
    <source>
        <dbReference type="EMBL" id="KAJ8500050.1"/>
    </source>
</evidence>